<dbReference type="SUPFAM" id="SSF52402">
    <property type="entry name" value="Adenine nucleotide alpha hydrolases-like"/>
    <property type="match status" value="1"/>
</dbReference>
<proteinExistence type="inferred from homology"/>
<evidence type="ECO:0000313" key="6">
    <source>
        <dbReference type="Proteomes" id="UP001487305"/>
    </source>
</evidence>
<dbReference type="SUPFAM" id="SSF52467">
    <property type="entry name" value="DHS-like NAD/FAD-binding domain"/>
    <property type="match status" value="1"/>
</dbReference>
<dbReference type="Pfam" id="PF01012">
    <property type="entry name" value="ETF"/>
    <property type="match status" value="1"/>
</dbReference>
<sequence length="314" mass="32716">MSRVNTVWVLGETPESYASLCSVARRLGDTVEAVVLGSADAAQAVKGAGADAVLLAAKRDGALVEDCVATVAAAAAERKPDAILVATTKRMRLAAARIAASAHTRVVNDATRVWVDDGCLFAEHMVFGGSAYSIEKATSAPAVILLGDGLLLNEPPLEGDAPEAAVTELPAADAASGLKLIETKPRTVESVNLAAARRVVSVGRGIENEEDLQMINEFAQAIEAEVGCTRPIAEGVNWMSRERYIGVSGAMLKPDVFVAVGVSGQIQHMVGANTAKTIIAINKDKNAPVFKQADYGIVGDLYEVVPKLVAGLKA</sequence>
<evidence type="ECO:0000256" key="1">
    <source>
        <dbReference type="ARBA" id="ARBA00005817"/>
    </source>
</evidence>
<comment type="similarity">
    <text evidence="1">Belongs to the ETF alpha-subunit/FixB family.</text>
</comment>
<dbReference type="SMART" id="SM00893">
    <property type="entry name" value="ETF"/>
    <property type="match status" value="1"/>
</dbReference>
<dbReference type="EMBL" id="JBBNOP010000001">
    <property type="protein sequence ID" value="MEQ3361836.1"/>
    <property type="molecule type" value="Genomic_DNA"/>
</dbReference>
<dbReference type="InterPro" id="IPR014730">
    <property type="entry name" value="ETF_a/b_N"/>
</dbReference>
<dbReference type="InterPro" id="IPR029035">
    <property type="entry name" value="DHS-like_NAD/FAD-binding_dom"/>
</dbReference>
<dbReference type="InterPro" id="IPR001308">
    <property type="entry name" value="ETF_a/FixB"/>
</dbReference>
<evidence type="ECO:0000259" key="4">
    <source>
        <dbReference type="SMART" id="SM00893"/>
    </source>
</evidence>
<evidence type="ECO:0000313" key="5">
    <source>
        <dbReference type="EMBL" id="MEQ3361836.1"/>
    </source>
</evidence>
<dbReference type="RefSeq" id="WP_102375258.1">
    <property type="nucleotide sequence ID" value="NZ_DBFADM010000004.1"/>
</dbReference>
<comment type="function">
    <text evidence="3">The electron transfer flavoprotein serves as a specific electron acceptor for other dehydrogenases. It transfers the electrons to the main respiratory chain via ETF-ubiquinone oxidoreductase (ETF dehydrogenase).</text>
</comment>
<protein>
    <submittedName>
        <fullName evidence="5">FAD-binding protein</fullName>
    </submittedName>
</protein>
<name>A0ABV1JBY8_9ACTN</name>
<organism evidence="5 6">
    <name type="scientific">Raoultibacter massiliensis</name>
    <dbReference type="NCBI Taxonomy" id="1852371"/>
    <lineage>
        <taxon>Bacteria</taxon>
        <taxon>Bacillati</taxon>
        <taxon>Actinomycetota</taxon>
        <taxon>Coriobacteriia</taxon>
        <taxon>Eggerthellales</taxon>
        <taxon>Eggerthellaceae</taxon>
        <taxon>Raoultibacter</taxon>
    </lineage>
</organism>
<dbReference type="Gene3D" id="3.40.50.1220">
    <property type="entry name" value="TPP-binding domain"/>
    <property type="match status" value="1"/>
</dbReference>
<dbReference type="PIRSF" id="PIRSF000089">
    <property type="entry name" value="Electra_flavoP_a"/>
    <property type="match status" value="1"/>
</dbReference>
<feature type="domain" description="Electron transfer flavoprotein alpha/beta-subunit N-terminal" evidence="4">
    <location>
        <begin position="7"/>
        <end position="182"/>
    </location>
</feature>
<dbReference type="InterPro" id="IPR014729">
    <property type="entry name" value="Rossmann-like_a/b/a_fold"/>
</dbReference>
<dbReference type="PANTHER" id="PTHR43153:SF1">
    <property type="entry name" value="ELECTRON TRANSFER FLAVOPROTEIN SUBUNIT ALPHA, MITOCHONDRIAL"/>
    <property type="match status" value="1"/>
</dbReference>
<dbReference type="PANTHER" id="PTHR43153">
    <property type="entry name" value="ELECTRON TRANSFER FLAVOPROTEIN ALPHA"/>
    <property type="match status" value="1"/>
</dbReference>
<dbReference type="Gene3D" id="3.40.50.620">
    <property type="entry name" value="HUPs"/>
    <property type="match status" value="1"/>
</dbReference>
<dbReference type="InterPro" id="IPR014731">
    <property type="entry name" value="ETF_asu_C"/>
</dbReference>
<keyword evidence="6" id="KW-1185">Reference proteome</keyword>
<dbReference type="Proteomes" id="UP001487305">
    <property type="component" value="Unassembled WGS sequence"/>
</dbReference>
<dbReference type="Pfam" id="PF00766">
    <property type="entry name" value="ETF_alpha"/>
    <property type="match status" value="1"/>
</dbReference>
<comment type="caution">
    <text evidence="5">The sequence shown here is derived from an EMBL/GenBank/DDBJ whole genome shotgun (WGS) entry which is preliminary data.</text>
</comment>
<evidence type="ECO:0000256" key="3">
    <source>
        <dbReference type="ARBA" id="ARBA00025649"/>
    </source>
</evidence>
<evidence type="ECO:0000256" key="2">
    <source>
        <dbReference type="ARBA" id="ARBA00011355"/>
    </source>
</evidence>
<accession>A0ABV1JBY8</accession>
<comment type="subunit">
    <text evidence="2">Heterodimer of an alpha and a beta subunit.</text>
</comment>
<reference evidence="5 6" key="1">
    <citation type="submission" date="2024-04" db="EMBL/GenBank/DDBJ databases">
        <title>Human intestinal bacterial collection.</title>
        <authorList>
            <person name="Pauvert C."/>
            <person name="Hitch T.C.A."/>
            <person name="Clavel T."/>
        </authorList>
    </citation>
    <scope>NUCLEOTIDE SEQUENCE [LARGE SCALE GENOMIC DNA]</scope>
    <source>
        <strain evidence="5 6">CLA-KB-H42</strain>
    </source>
</reference>
<gene>
    <name evidence="5" type="ORF">AAA083_02470</name>
</gene>